<keyword evidence="3" id="KW-1185">Reference proteome</keyword>
<feature type="region of interest" description="Disordered" evidence="1">
    <location>
        <begin position="87"/>
        <end position="129"/>
    </location>
</feature>
<dbReference type="HOGENOM" id="CLU_1949148_0_0_1"/>
<evidence type="ECO:0000256" key="1">
    <source>
        <dbReference type="SAM" id="MobiDB-lite"/>
    </source>
</evidence>
<evidence type="ECO:0000313" key="2">
    <source>
        <dbReference type="EMBL" id="KIJ96639.1"/>
    </source>
</evidence>
<accession>A0A0C9WKT9</accession>
<organism evidence="2 3">
    <name type="scientific">Laccaria amethystina LaAM-08-1</name>
    <dbReference type="NCBI Taxonomy" id="1095629"/>
    <lineage>
        <taxon>Eukaryota</taxon>
        <taxon>Fungi</taxon>
        <taxon>Dikarya</taxon>
        <taxon>Basidiomycota</taxon>
        <taxon>Agaricomycotina</taxon>
        <taxon>Agaricomycetes</taxon>
        <taxon>Agaricomycetidae</taxon>
        <taxon>Agaricales</taxon>
        <taxon>Agaricineae</taxon>
        <taxon>Hydnangiaceae</taxon>
        <taxon>Laccaria</taxon>
    </lineage>
</organism>
<dbReference type="AlphaFoldDB" id="A0A0C9WKT9"/>
<reference evidence="2 3" key="1">
    <citation type="submission" date="2014-04" db="EMBL/GenBank/DDBJ databases">
        <authorList>
            <consortium name="DOE Joint Genome Institute"/>
            <person name="Kuo A."/>
            <person name="Kohler A."/>
            <person name="Nagy L.G."/>
            <person name="Floudas D."/>
            <person name="Copeland A."/>
            <person name="Barry K.W."/>
            <person name="Cichocki N."/>
            <person name="Veneault-Fourrey C."/>
            <person name="LaButti K."/>
            <person name="Lindquist E.A."/>
            <person name="Lipzen A."/>
            <person name="Lundell T."/>
            <person name="Morin E."/>
            <person name="Murat C."/>
            <person name="Sun H."/>
            <person name="Tunlid A."/>
            <person name="Henrissat B."/>
            <person name="Grigoriev I.V."/>
            <person name="Hibbett D.S."/>
            <person name="Martin F."/>
            <person name="Nordberg H.P."/>
            <person name="Cantor M.N."/>
            <person name="Hua S.X."/>
        </authorList>
    </citation>
    <scope>NUCLEOTIDE SEQUENCE [LARGE SCALE GENOMIC DNA]</scope>
    <source>
        <strain evidence="2 3">LaAM-08-1</strain>
    </source>
</reference>
<sequence length="129" mass="14609">METPVPVCCSQLCCRPCFFWSSLRSTPTHSTHYDALIRLRPPSTLRASCMSSLRHRVYANEHTVPQVMNQRRRGGYSFWCLPSQRQRGAKHLARKGPPSSPKGRLKRRTRLEATSSSTTIDPANSTPII</sequence>
<dbReference type="EMBL" id="KN838714">
    <property type="protein sequence ID" value="KIJ96639.1"/>
    <property type="molecule type" value="Genomic_DNA"/>
</dbReference>
<name>A0A0C9WKT9_9AGAR</name>
<gene>
    <name evidence="2" type="ORF">K443DRAFT_275478</name>
</gene>
<proteinExistence type="predicted"/>
<protein>
    <submittedName>
        <fullName evidence="2">Uncharacterized protein</fullName>
    </submittedName>
</protein>
<reference evidence="3" key="2">
    <citation type="submission" date="2015-01" db="EMBL/GenBank/DDBJ databases">
        <title>Evolutionary Origins and Diversification of the Mycorrhizal Mutualists.</title>
        <authorList>
            <consortium name="DOE Joint Genome Institute"/>
            <consortium name="Mycorrhizal Genomics Consortium"/>
            <person name="Kohler A."/>
            <person name="Kuo A."/>
            <person name="Nagy L.G."/>
            <person name="Floudas D."/>
            <person name="Copeland A."/>
            <person name="Barry K.W."/>
            <person name="Cichocki N."/>
            <person name="Veneault-Fourrey C."/>
            <person name="LaButti K."/>
            <person name="Lindquist E.A."/>
            <person name="Lipzen A."/>
            <person name="Lundell T."/>
            <person name="Morin E."/>
            <person name="Murat C."/>
            <person name="Riley R."/>
            <person name="Ohm R."/>
            <person name="Sun H."/>
            <person name="Tunlid A."/>
            <person name="Henrissat B."/>
            <person name="Grigoriev I.V."/>
            <person name="Hibbett D.S."/>
            <person name="Martin F."/>
        </authorList>
    </citation>
    <scope>NUCLEOTIDE SEQUENCE [LARGE SCALE GENOMIC DNA]</scope>
    <source>
        <strain evidence="3">LaAM-08-1</strain>
    </source>
</reference>
<dbReference type="Proteomes" id="UP000054477">
    <property type="component" value="Unassembled WGS sequence"/>
</dbReference>
<evidence type="ECO:0000313" key="3">
    <source>
        <dbReference type="Proteomes" id="UP000054477"/>
    </source>
</evidence>
<feature type="compositionally biased region" description="Polar residues" evidence="1">
    <location>
        <begin position="112"/>
        <end position="129"/>
    </location>
</feature>